<dbReference type="SUPFAM" id="SSF51735">
    <property type="entry name" value="NAD(P)-binding Rossmann-fold domains"/>
    <property type="match status" value="1"/>
</dbReference>
<dbReference type="STRING" id="1209926.A0A1G4B0Z3"/>
<organism evidence="4 5">
    <name type="scientific">Colletotrichum orchidophilum</name>
    <dbReference type="NCBI Taxonomy" id="1209926"/>
    <lineage>
        <taxon>Eukaryota</taxon>
        <taxon>Fungi</taxon>
        <taxon>Dikarya</taxon>
        <taxon>Ascomycota</taxon>
        <taxon>Pezizomycotina</taxon>
        <taxon>Sordariomycetes</taxon>
        <taxon>Hypocreomycetidae</taxon>
        <taxon>Glomerellales</taxon>
        <taxon>Glomerellaceae</taxon>
        <taxon>Colletotrichum</taxon>
    </lineage>
</organism>
<dbReference type="Gene3D" id="3.40.50.720">
    <property type="entry name" value="NAD(P)-binding Rossmann-like Domain"/>
    <property type="match status" value="1"/>
</dbReference>
<dbReference type="PANTHER" id="PTHR10366:SF562">
    <property type="entry name" value="ALDEHYDE REDUCTASE II (AFU_ORTHOLOGUE AFUA_1G11360)"/>
    <property type="match status" value="1"/>
</dbReference>
<name>A0A1G4B0Z3_9PEZI</name>
<dbReference type="GeneID" id="34562843"/>
<dbReference type="InterPro" id="IPR036291">
    <property type="entry name" value="NAD(P)-bd_dom_sf"/>
</dbReference>
<dbReference type="GO" id="GO:0016616">
    <property type="term" value="F:oxidoreductase activity, acting on the CH-OH group of donors, NAD or NADP as acceptor"/>
    <property type="evidence" value="ECO:0007669"/>
    <property type="project" value="TreeGrafter"/>
</dbReference>
<dbReference type="Proteomes" id="UP000176998">
    <property type="component" value="Unassembled WGS sequence"/>
</dbReference>
<evidence type="ECO:0000259" key="3">
    <source>
        <dbReference type="Pfam" id="PF01370"/>
    </source>
</evidence>
<sequence>MASFTTETAAVILPGSTILVTGANGYLGCRFSNTLIERGYRVRGVVRDKERCQHIQDFFDQKYGAKGQFELFEIPDLTKQGAFGDAVKGCAGLVHFAVDNGFSPDPTVVVDGSVALTLRALEAAASEPGLRRFVLTSSYITACQYRMNEAYEVTQASWNDDYVEKAWAPPPYNGDRSLYVYGAAKVQCERAMWRFVKERAPSFVANAVLPDFVTGPSMPHAKPNVGPMSFALEALWDGGEAWKFLGPQWMVDAEDASLLHLGALLHPGYQGERILGCAHRKSWGDWIRRLREMYPQHSFPDAPEKEDENLESIVDRPRAEELLKWLGRDGFRPMQDSMKDAFDTMAKRGRGGDDA</sequence>
<feature type="domain" description="NAD-dependent epimerase/dehydratase" evidence="3">
    <location>
        <begin position="18"/>
        <end position="199"/>
    </location>
</feature>
<dbReference type="InterPro" id="IPR050425">
    <property type="entry name" value="NAD(P)_dehydrat-like"/>
</dbReference>
<keyword evidence="5" id="KW-1185">Reference proteome</keyword>
<dbReference type="EMBL" id="MJBS01000089">
    <property type="protein sequence ID" value="OHE95047.1"/>
    <property type="molecule type" value="Genomic_DNA"/>
</dbReference>
<dbReference type="RefSeq" id="XP_022472209.1">
    <property type="nucleotide sequence ID" value="XM_022621333.1"/>
</dbReference>
<gene>
    <name evidence="4" type="ORF">CORC01_09704</name>
</gene>
<protein>
    <submittedName>
        <fullName evidence="4">Aldehyde reductase</fullName>
    </submittedName>
</protein>
<comment type="caution">
    <text evidence="4">The sequence shown here is derived from an EMBL/GenBank/DDBJ whole genome shotgun (WGS) entry which is preliminary data.</text>
</comment>
<evidence type="ECO:0000256" key="1">
    <source>
        <dbReference type="ARBA" id="ARBA00023002"/>
    </source>
</evidence>
<accession>A0A1G4B0Z3</accession>
<evidence type="ECO:0000256" key="2">
    <source>
        <dbReference type="ARBA" id="ARBA00023445"/>
    </source>
</evidence>
<dbReference type="OrthoDB" id="2735536at2759"/>
<keyword evidence="1" id="KW-0560">Oxidoreductase</keyword>
<dbReference type="InterPro" id="IPR001509">
    <property type="entry name" value="Epimerase_deHydtase"/>
</dbReference>
<dbReference type="Pfam" id="PF01370">
    <property type="entry name" value="Epimerase"/>
    <property type="match status" value="1"/>
</dbReference>
<comment type="similarity">
    <text evidence="2">Belongs to the NAD(P)-dependent epimerase/dehydratase family. Dihydroflavonol-4-reductase subfamily.</text>
</comment>
<dbReference type="PANTHER" id="PTHR10366">
    <property type="entry name" value="NAD DEPENDENT EPIMERASE/DEHYDRATASE"/>
    <property type="match status" value="1"/>
</dbReference>
<dbReference type="AlphaFoldDB" id="A0A1G4B0Z3"/>
<evidence type="ECO:0000313" key="5">
    <source>
        <dbReference type="Proteomes" id="UP000176998"/>
    </source>
</evidence>
<evidence type="ECO:0000313" key="4">
    <source>
        <dbReference type="EMBL" id="OHE95047.1"/>
    </source>
</evidence>
<proteinExistence type="inferred from homology"/>
<reference evidence="4 5" key="1">
    <citation type="submission" date="2016-09" db="EMBL/GenBank/DDBJ databases">
        <authorList>
            <person name="Capua I."/>
            <person name="De Benedictis P."/>
            <person name="Joannis T."/>
            <person name="Lombin L.H."/>
            <person name="Cattoli G."/>
        </authorList>
    </citation>
    <scope>NUCLEOTIDE SEQUENCE [LARGE SCALE GENOMIC DNA]</scope>
    <source>
        <strain evidence="4 5">IMI 309357</strain>
    </source>
</reference>